<dbReference type="InterPro" id="IPR001128">
    <property type="entry name" value="Cyt_P450"/>
</dbReference>
<sequence length="436" mass="49661">MGMKIMIIITCPEVAHEALVEKGTLFANRPPDTPTKMLFSADKCSINSAEYGPLWRVLRRNMVAEMLQGSRIKNFGWIRDWAIDRLVVRLEAEAGRRQGAVEVLSNIRFTIFSILLCMCFGRQLDEELITHVDQVMKDILLIVEPQIDDFLPFLTPLFVGRWKRIRDLRRVQMESILPLINKRREFLKAREVAEGDEKQGAHAYVDSLMDLKLEGRHGEKPNDEELVTLCSELLTAGTDTTATALEWALLRMVLHPDIQAKVYNEIESVVGQRKVQDTDIDNLPYLNAVVKETLRRHPPGHFVLSHAVTEDCKLRGFDIPAKANVEFYTAAMSFDPHLWPDPMIFKPERFLDPLTDVDITGNKQVKMMPFGVGRRICPALGLGTLHINLILARMVQAFHWSPRPGETPDTSEKFAFTVVVKNPLHASIRKRGTTFE</sequence>
<dbReference type="InterPro" id="IPR017972">
    <property type="entry name" value="Cyt_P450_CS"/>
</dbReference>
<evidence type="ECO:0000256" key="1">
    <source>
        <dbReference type="ARBA" id="ARBA00004167"/>
    </source>
</evidence>
<keyword evidence="8 9" id="KW-0349">Heme</keyword>
<evidence type="ECO:0000256" key="2">
    <source>
        <dbReference type="ARBA" id="ARBA00005122"/>
    </source>
</evidence>
<dbReference type="SUPFAM" id="SSF48264">
    <property type="entry name" value="Cytochrome P450"/>
    <property type="match status" value="1"/>
</dbReference>
<keyword evidence="7" id="KW-0472">Membrane</keyword>
<organism evidence="10">
    <name type="scientific">Araucaria cunninghamii</name>
    <name type="common">Hoop pine</name>
    <name type="synonym">Moreton Bay pine</name>
    <dbReference type="NCBI Taxonomy" id="56994"/>
    <lineage>
        <taxon>Eukaryota</taxon>
        <taxon>Viridiplantae</taxon>
        <taxon>Streptophyta</taxon>
        <taxon>Embryophyta</taxon>
        <taxon>Tracheophyta</taxon>
        <taxon>Spermatophyta</taxon>
        <taxon>Pinopsida</taxon>
        <taxon>Pinidae</taxon>
        <taxon>Conifers II</taxon>
        <taxon>Araucariales</taxon>
        <taxon>Araucariaceae</taxon>
        <taxon>Araucaria</taxon>
    </lineage>
</organism>
<dbReference type="PRINTS" id="PR00463">
    <property type="entry name" value="EP450I"/>
</dbReference>
<dbReference type="InterPro" id="IPR036396">
    <property type="entry name" value="Cyt_P450_sf"/>
</dbReference>
<proteinExistence type="inferred from homology"/>
<evidence type="ECO:0000256" key="7">
    <source>
        <dbReference type="ARBA" id="ARBA00023136"/>
    </source>
</evidence>
<dbReference type="PANTHER" id="PTHR24298">
    <property type="entry name" value="FLAVONOID 3'-MONOOXYGENASE-RELATED"/>
    <property type="match status" value="1"/>
</dbReference>
<keyword evidence="8 9" id="KW-0408">Iron</keyword>
<keyword evidence="9" id="KW-0560">Oxidoreductase</keyword>
<dbReference type="GO" id="GO:0020037">
    <property type="term" value="F:heme binding"/>
    <property type="evidence" value="ECO:0007669"/>
    <property type="project" value="InterPro"/>
</dbReference>
<comment type="similarity">
    <text evidence="9">Belongs to the cytochrome P450 family.</text>
</comment>
<protein>
    <recommendedName>
        <fullName evidence="11">Cytochrome P450</fullName>
    </recommendedName>
</protein>
<dbReference type="Pfam" id="PF00067">
    <property type="entry name" value="p450"/>
    <property type="match status" value="1"/>
</dbReference>
<dbReference type="UniPathway" id="UPA00842"/>
<dbReference type="GO" id="GO:0016020">
    <property type="term" value="C:membrane"/>
    <property type="evidence" value="ECO:0007669"/>
    <property type="project" value="UniProtKB-SubCell"/>
</dbReference>
<evidence type="ECO:0000313" key="10">
    <source>
        <dbReference type="EMBL" id="JAG94288.1"/>
    </source>
</evidence>
<evidence type="ECO:0000256" key="9">
    <source>
        <dbReference type="RuleBase" id="RU000461"/>
    </source>
</evidence>
<name>A0A0D6QWA6_ARACU</name>
<dbReference type="GO" id="GO:0016709">
    <property type="term" value="F:oxidoreductase activity, acting on paired donors, with incorporation or reduction of molecular oxygen, NAD(P)H as one donor, and incorporation of one atom of oxygen"/>
    <property type="evidence" value="ECO:0007669"/>
    <property type="project" value="TreeGrafter"/>
</dbReference>
<comment type="subcellular location">
    <subcellularLocation>
        <location evidence="1">Membrane</location>
        <topology evidence="1">Single-pass membrane protein</topology>
    </subcellularLocation>
</comment>
<dbReference type="GO" id="GO:0042617">
    <property type="term" value="P:paclitaxel biosynthetic process"/>
    <property type="evidence" value="ECO:0007669"/>
    <property type="project" value="UniProtKB-UniPathway"/>
</dbReference>
<keyword evidence="3" id="KW-0812">Transmembrane</keyword>
<dbReference type="PROSITE" id="PS00086">
    <property type="entry name" value="CYTOCHROME_P450"/>
    <property type="match status" value="1"/>
</dbReference>
<dbReference type="CDD" id="cd11075">
    <property type="entry name" value="CYP77_89"/>
    <property type="match status" value="1"/>
</dbReference>
<evidence type="ECO:0000256" key="6">
    <source>
        <dbReference type="ARBA" id="ARBA00023059"/>
    </source>
</evidence>
<keyword evidence="9" id="KW-0503">Monooxygenase</keyword>
<dbReference type="InterPro" id="IPR002401">
    <property type="entry name" value="Cyt_P450_E_grp-I"/>
</dbReference>
<dbReference type="PANTHER" id="PTHR24298:SF800">
    <property type="entry name" value="CYTOCHROME P450 89A2-RELATED"/>
    <property type="match status" value="1"/>
</dbReference>
<dbReference type="InterPro" id="IPR051103">
    <property type="entry name" value="Plant_metabolite_P450s"/>
</dbReference>
<comment type="pathway">
    <text evidence="2">Alkaloid biosynthesis; taxol biosynthesis.</text>
</comment>
<keyword evidence="6" id="KW-0876">Taxol biosynthesis</keyword>
<feature type="binding site" description="axial binding residue" evidence="8">
    <location>
        <position position="377"/>
    </location>
    <ligand>
        <name>heme</name>
        <dbReference type="ChEBI" id="CHEBI:30413"/>
    </ligand>
    <ligandPart>
        <name>Fe</name>
        <dbReference type="ChEBI" id="CHEBI:18248"/>
    </ligandPart>
</feature>
<dbReference type="Gene3D" id="1.10.630.10">
    <property type="entry name" value="Cytochrome P450"/>
    <property type="match status" value="1"/>
</dbReference>
<evidence type="ECO:0000256" key="5">
    <source>
        <dbReference type="ARBA" id="ARBA00022989"/>
    </source>
</evidence>
<dbReference type="AlphaFoldDB" id="A0A0D6QWA6"/>
<dbReference type="GO" id="GO:0005506">
    <property type="term" value="F:iron ion binding"/>
    <property type="evidence" value="ECO:0007669"/>
    <property type="project" value="InterPro"/>
</dbReference>
<keyword evidence="5" id="KW-1133">Transmembrane helix</keyword>
<comment type="cofactor">
    <cofactor evidence="8">
        <name>heme</name>
        <dbReference type="ChEBI" id="CHEBI:30413"/>
    </cofactor>
</comment>
<evidence type="ECO:0008006" key="11">
    <source>
        <dbReference type="Google" id="ProtNLM"/>
    </source>
</evidence>
<dbReference type="EMBL" id="GCKF01044049">
    <property type="protein sequence ID" value="JAG94288.1"/>
    <property type="molecule type" value="Transcribed_RNA"/>
</dbReference>
<keyword evidence="4 8" id="KW-0479">Metal-binding</keyword>
<evidence type="ECO:0000256" key="4">
    <source>
        <dbReference type="ARBA" id="ARBA00022723"/>
    </source>
</evidence>
<evidence type="ECO:0000256" key="8">
    <source>
        <dbReference type="PIRSR" id="PIRSR602401-1"/>
    </source>
</evidence>
<reference evidence="10" key="1">
    <citation type="submission" date="2015-03" db="EMBL/GenBank/DDBJ databases">
        <title>A transcriptome of Araucaria cunninghamii, an australian fine timber species.</title>
        <authorList>
            <person name="Jing Yi C.J.Y."/>
            <person name="Yin San L.Y.S."/>
            <person name="Abdul Karim S.S."/>
            <person name="Wan Azmi N.N."/>
            <person name="Hercus R.R."/>
            <person name="Croft L.L."/>
        </authorList>
    </citation>
    <scope>NUCLEOTIDE SEQUENCE</scope>
    <source>
        <strain evidence="10">MI0301</strain>
        <tissue evidence="10">Leaf</tissue>
    </source>
</reference>
<accession>A0A0D6QWA6</accession>
<evidence type="ECO:0000256" key="3">
    <source>
        <dbReference type="ARBA" id="ARBA00022692"/>
    </source>
</evidence>
<dbReference type="PRINTS" id="PR00385">
    <property type="entry name" value="P450"/>
</dbReference>